<feature type="compositionally biased region" description="Low complexity" evidence="1">
    <location>
        <begin position="48"/>
        <end position="57"/>
    </location>
</feature>
<dbReference type="Proteomes" id="UP000041254">
    <property type="component" value="Unassembled WGS sequence"/>
</dbReference>
<dbReference type="InParanoid" id="A0A0G4H142"/>
<evidence type="ECO:0000256" key="1">
    <source>
        <dbReference type="SAM" id="MobiDB-lite"/>
    </source>
</evidence>
<accession>A0A0G4H142</accession>
<evidence type="ECO:0000313" key="2">
    <source>
        <dbReference type="EMBL" id="CEM37130.1"/>
    </source>
</evidence>
<organism evidence="2 3">
    <name type="scientific">Vitrella brassicaformis (strain CCMP3155)</name>
    <dbReference type="NCBI Taxonomy" id="1169540"/>
    <lineage>
        <taxon>Eukaryota</taxon>
        <taxon>Sar</taxon>
        <taxon>Alveolata</taxon>
        <taxon>Colpodellida</taxon>
        <taxon>Vitrellaceae</taxon>
        <taxon>Vitrella</taxon>
    </lineage>
</organism>
<keyword evidence="3" id="KW-1185">Reference proteome</keyword>
<feature type="region of interest" description="Disordered" evidence="1">
    <location>
        <begin position="1"/>
        <end position="124"/>
    </location>
</feature>
<reference evidence="2 3" key="1">
    <citation type="submission" date="2014-11" db="EMBL/GenBank/DDBJ databases">
        <authorList>
            <person name="Zhu J."/>
            <person name="Qi W."/>
            <person name="Song R."/>
        </authorList>
    </citation>
    <scope>NUCLEOTIDE SEQUENCE [LARGE SCALE GENOMIC DNA]</scope>
</reference>
<sequence>MSEGDTVRALGTQTQAGHGDGVRYATLHHEPRHQPTGRPHPSFNQTPGGAAASAGAGPQELWSRNVHGDRLAPHEQGAPDGTAGRPPLASDLSPAVSRGVPVADGPAAAAAPPHPLAGAQGAVGQQKVATHGAREVTIGERLQLADEFNRRKQSGEAISMAQFAKEKGKDPHRFKEWHYAVKKQREAGTQVLDPIKRRNRPPQYPQIEDEIRQLMAGHDDPTSVPPMAIREKAMQASYGWASVAFRRATRGSKRSRNDTSRVLLWPLSSLQWTSSPP</sequence>
<dbReference type="EMBL" id="CDMY01000929">
    <property type="protein sequence ID" value="CEM37130.1"/>
    <property type="molecule type" value="Genomic_DNA"/>
</dbReference>
<proteinExistence type="predicted"/>
<evidence type="ECO:0008006" key="4">
    <source>
        <dbReference type="Google" id="ProtNLM"/>
    </source>
</evidence>
<feature type="compositionally biased region" description="Low complexity" evidence="1">
    <location>
        <begin position="99"/>
        <end position="122"/>
    </location>
</feature>
<name>A0A0G4H142_VITBC</name>
<protein>
    <recommendedName>
        <fullName evidence="4">HTH CENPB-type domain-containing protein</fullName>
    </recommendedName>
</protein>
<dbReference type="PhylomeDB" id="A0A0G4H142"/>
<dbReference type="VEuPathDB" id="CryptoDB:Vbra_6422"/>
<evidence type="ECO:0000313" key="3">
    <source>
        <dbReference type="Proteomes" id="UP000041254"/>
    </source>
</evidence>
<gene>
    <name evidence="2" type="ORF">Vbra_6422</name>
</gene>
<dbReference type="AlphaFoldDB" id="A0A0G4H142"/>